<evidence type="ECO:0000256" key="1">
    <source>
        <dbReference type="ARBA" id="ARBA00004141"/>
    </source>
</evidence>
<keyword evidence="3 6" id="KW-0812">Transmembrane</keyword>
<keyword evidence="2" id="KW-0813">Transport</keyword>
<evidence type="ECO:0000256" key="4">
    <source>
        <dbReference type="ARBA" id="ARBA00022989"/>
    </source>
</evidence>
<dbReference type="InterPro" id="IPR036259">
    <property type="entry name" value="MFS_trans_sf"/>
</dbReference>
<reference evidence="7" key="1">
    <citation type="submission" date="2017-07" db="EMBL/GenBank/DDBJ databases">
        <authorList>
            <person name="Mikheyev A."/>
            <person name="Grau M."/>
        </authorList>
    </citation>
    <scope>NUCLEOTIDE SEQUENCE</scope>
    <source>
        <tissue evidence="7">Venom_gland</tissue>
    </source>
</reference>
<evidence type="ECO:0000256" key="2">
    <source>
        <dbReference type="ARBA" id="ARBA00022448"/>
    </source>
</evidence>
<evidence type="ECO:0008006" key="8">
    <source>
        <dbReference type="Google" id="ProtNLM"/>
    </source>
</evidence>
<evidence type="ECO:0000256" key="6">
    <source>
        <dbReference type="SAM" id="Phobius"/>
    </source>
</evidence>
<accession>A0A2D4JBL7</accession>
<name>A0A2D4JBL7_MICLE</name>
<evidence type="ECO:0000256" key="3">
    <source>
        <dbReference type="ARBA" id="ARBA00022692"/>
    </source>
</evidence>
<dbReference type="SUPFAM" id="SSF103473">
    <property type="entry name" value="MFS general substrate transporter"/>
    <property type="match status" value="1"/>
</dbReference>
<organism evidence="7">
    <name type="scientific">Micrurus lemniscatus lemniscatus</name>
    <dbReference type="NCBI Taxonomy" id="129467"/>
    <lineage>
        <taxon>Eukaryota</taxon>
        <taxon>Metazoa</taxon>
        <taxon>Chordata</taxon>
        <taxon>Craniata</taxon>
        <taxon>Vertebrata</taxon>
        <taxon>Euteleostomi</taxon>
        <taxon>Lepidosauria</taxon>
        <taxon>Squamata</taxon>
        <taxon>Bifurcata</taxon>
        <taxon>Unidentata</taxon>
        <taxon>Episquamata</taxon>
        <taxon>Toxicofera</taxon>
        <taxon>Serpentes</taxon>
        <taxon>Colubroidea</taxon>
        <taxon>Elapidae</taxon>
        <taxon>Elapinae</taxon>
        <taxon>Micrurus</taxon>
    </lineage>
</organism>
<keyword evidence="4 6" id="KW-1133">Transmembrane helix</keyword>
<evidence type="ECO:0000256" key="5">
    <source>
        <dbReference type="ARBA" id="ARBA00023136"/>
    </source>
</evidence>
<comment type="subcellular location">
    <subcellularLocation>
        <location evidence="1">Membrane</location>
        <topology evidence="1">Multi-pass membrane protein</topology>
    </subcellularLocation>
</comment>
<evidence type="ECO:0000313" key="7">
    <source>
        <dbReference type="EMBL" id="LAA93837.1"/>
    </source>
</evidence>
<dbReference type="Gene3D" id="1.20.1250.20">
    <property type="entry name" value="MFS general substrate transporter like domains"/>
    <property type="match status" value="1"/>
</dbReference>
<reference evidence="7" key="2">
    <citation type="submission" date="2017-11" db="EMBL/GenBank/DDBJ databases">
        <title>Coralsnake Venomics: Analyses of Venom Gland Transcriptomes and Proteomes of Six Brazilian Taxa.</title>
        <authorList>
            <person name="Aird S.D."/>
            <person name="Jorge da Silva N."/>
            <person name="Qiu L."/>
            <person name="Villar-Briones A."/>
            <person name="Aparecida-Saddi V."/>
            <person name="Campos-Telles M.P."/>
            <person name="Grau M."/>
            <person name="Mikheyev A.S."/>
        </authorList>
    </citation>
    <scope>NUCLEOTIDE SEQUENCE</scope>
    <source>
        <tissue evidence="7">Venom_gland</tissue>
    </source>
</reference>
<dbReference type="PANTHER" id="PTHR23503">
    <property type="entry name" value="SOLUTE CARRIER FAMILY 2"/>
    <property type="match status" value="1"/>
</dbReference>
<feature type="transmembrane region" description="Helical" evidence="6">
    <location>
        <begin position="36"/>
        <end position="55"/>
    </location>
</feature>
<dbReference type="GO" id="GO:0015149">
    <property type="term" value="F:hexose transmembrane transporter activity"/>
    <property type="evidence" value="ECO:0007669"/>
    <property type="project" value="TreeGrafter"/>
</dbReference>
<dbReference type="InterPro" id="IPR005828">
    <property type="entry name" value="MFS_sugar_transport-like"/>
</dbReference>
<dbReference type="Pfam" id="PF00083">
    <property type="entry name" value="Sugar_tr"/>
    <property type="match status" value="1"/>
</dbReference>
<protein>
    <recommendedName>
        <fullName evidence="8">Major facilitator superfamily (MFS) profile domain-containing protein</fullName>
    </recommendedName>
</protein>
<dbReference type="EMBL" id="IACK01165501">
    <property type="protein sequence ID" value="LAA93837.1"/>
    <property type="molecule type" value="Transcribed_RNA"/>
</dbReference>
<dbReference type="PANTHER" id="PTHR23503:SF8">
    <property type="entry name" value="FACILITATED GLUCOSE TRANSPORTER PROTEIN 1"/>
    <property type="match status" value="1"/>
</dbReference>
<keyword evidence="5 6" id="KW-0472">Membrane</keyword>
<dbReference type="InterPro" id="IPR045263">
    <property type="entry name" value="GLUT"/>
</dbReference>
<proteinExistence type="predicted"/>
<sequence length="111" mass="12548">MQAVIVMQCLIHSIGTFTYSVPLYLLEISPLNLRGTFVTSSVLFFSWGHLLVQILTSPQIWGNEENFSLLVGIIALFSIISFILLLLSPESPRFLYLQRNDKEKARQGMAT</sequence>
<dbReference type="AlphaFoldDB" id="A0A2D4JBL7"/>
<feature type="transmembrane region" description="Helical" evidence="6">
    <location>
        <begin position="67"/>
        <end position="87"/>
    </location>
</feature>
<dbReference type="GO" id="GO:0016020">
    <property type="term" value="C:membrane"/>
    <property type="evidence" value="ECO:0007669"/>
    <property type="project" value="UniProtKB-SubCell"/>
</dbReference>